<dbReference type="KEGG" id="pfm:Pyrfu_1356"/>
<evidence type="ECO:0000256" key="5">
    <source>
        <dbReference type="SAM" id="MobiDB-lite"/>
    </source>
</evidence>
<dbReference type="SUPFAM" id="SSF53901">
    <property type="entry name" value="Thiolase-like"/>
    <property type="match status" value="2"/>
</dbReference>
<keyword evidence="2 8" id="KW-0808">Transferase</keyword>
<feature type="domain" description="Thiolase C-terminal" evidence="7">
    <location>
        <begin position="277"/>
        <end position="399"/>
    </location>
</feature>
<feature type="domain" description="Thiolase N-terminal" evidence="6">
    <location>
        <begin position="7"/>
        <end position="268"/>
    </location>
</feature>
<evidence type="ECO:0000259" key="6">
    <source>
        <dbReference type="Pfam" id="PF00108"/>
    </source>
</evidence>
<dbReference type="PIRSF" id="PIRSF000429">
    <property type="entry name" value="Ac-CoA_Ac_transf"/>
    <property type="match status" value="1"/>
</dbReference>
<evidence type="ECO:0000313" key="9">
    <source>
        <dbReference type="Proteomes" id="UP000001037"/>
    </source>
</evidence>
<comment type="similarity">
    <text evidence="1">Belongs to the thiolase-like superfamily. Thiolase family.</text>
</comment>
<dbReference type="STRING" id="694429.Pyrfu_1356"/>
<evidence type="ECO:0000256" key="1">
    <source>
        <dbReference type="ARBA" id="ARBA00010982"/>
    </source>
</evidence>
<dbReference type="GO" id="GO:0008299">
    <property type="term" value="P:isoprenoid biosynthetic process"/>
    <property type="evidence" value="ECO:0007669"/>
    <property type="project" value="UniProtKB-KW"/>
</dbReference>
<dbReference type="InterPro" id="IPR020613">
    <property type="entry name" value="Thiolase_CS"/>
</dbReference>
<dbReference type="PROSITE" id="PS00098">
    <property type="entry name" value="THIOLASE_1"/>
    <property type="match status" value="1"/>
</dbReference>
<dbReference type="InParanoid" id="G0EGR6"/>
<keyword evidence="3" id="KW-0414">Isoprene biosynthesis</keyword>
<sequence length="401" mass="43266">MIDEKSVYIVSAVRTPIGKFGGVFANIPAPDLAAHAIRAAVERAGLAPKDVQAYVMGHVIQGGVGQHSARRAALLAGIPEKVNGFVVNMVCSSGMLAIWEAVRMIKLGEYDIVLAGGMESMSRAPIALPPEARWGLRHLITREAKLIDLMAHDGLTDSWNWKMMGVEADEVAWENNAPREELDMIAYESHMRAAKATDEGWFREEIVPVEVEIPKKGRVTVESDEGIRRDTSPEKLARLPPAFTPKGPHTAGNSSQLSDGAAALILASGKVVKELGLKPLAKVVGFAWVGIRPEKFVYGTVEAAKALLDKIGWKPEDVDFWEANEAFAINIWLFYRAFPQVPKERVNPHGGAIALGHPLGCTGARIVVTLIHALRRHGGKRGIATLCHGTGGGTALAVEIV</sequence>
<dbReference type="FunFam" id="3.40.47.10:FF:000010">
    <property type="entry name" value="Acetyl-CoA acetyltransferase (Thiolase)"/>
    <property type="match status" value="1"/>
</dbReference>
<dbReference type="Gene3D" id="3.40.47.10">
    <property type="match status" value="1"/>
</dbReference>
<dbReference type="InterPro" id="IPR020617">
    <property type="entry name" value="Thiolase_C"/>
</dbReference>
<gene>
    <name evidence="8" type="ordered locus">Pyrfu_1356</name>
</gene>
<dbReference type="Pfam" id="PF00108">
    <property type="entry name" value="Thiolase_N"/>
    <property type="match status" value="1"/>
</dbReference>
<name>G0EGR6_PYRF1</name>
<dbReference type="PROSITE" id="PS00737">
    <property type="entry name" value="THIOLASE_2"/>
    <property type="match status" value="1"/>
</dbReference>
<dbReference type="GO" id="GO:0003988">
    <property type="term" value="F:acetyl-CoA C-acyltransferase activity"/>
    <property type="evidence" value="ECO:0007669"/>
    <property type="project" value="UniProtKB-ARBA"/>
</dbReference>
<dbReference type="InterPro" id="IPR020615">
    <property type="entry name" value="Thiolase_acyl_enz_int_AS"/>
</dbReference>
<evidence type="ECO:0000256" key="4">
    <source>
        <dbReference type="ARBA" id="ARBA00023315"/>
    </source>
</evidence>
<dbReference type="RefSeq" id="WP_014026891.1">
    <property type="nucleotide sequence ID" value="NC_015931.1"/>
</dbReference>
<dbReference type="GeneID" id="11138541"/>
<dbReference type="eggNOG" id="arCOG01282">
    <property type="taxonomic scope" value="Archaea"/>
</dbReference>
<keyword evidence="9" id="KW-1185">Reference proteome</keyword>
<dbReference type="NCBIfam" id="TIGR01930">
    <property type="entry name" value="AcCoA-C-Actrans"/>
    <property type="match status" value="1"/>
</dbReference>
<dbReference type="EMBL" id="CP002838">
    <property type="protein sequence ID" value="AEM39214.1"/>
    <property type="molecule type" value="Genomic_DNA"/>
</dbReference>
<feature type="compositionally biased region" description="Basic and acidic residues" evidence="5">
    <location>
        <begin position="221"/>
        <end position="237"/>
    </location>
</feature>
<dbReference type="InterPro" id="IPR020610">
    <property type="entry name" value="Thiolase_AS"/>
</dbReference>
<dbReference type="PANTHER" id="PTHR18919">
    <property type="entry name" value="ACETYL-COA C-ACYLTRANSFERASE"/>
    <property type="match status" value="1"/>
</dbReference>
<evidence type="ECO:0000313" key="8">
    <source>
        <dbReference type="EMBL" id="AEM39214.1"/>
    </source>
</evidence>
<accession>G0EGR6</accession>
<evidence type="ECO:0000256" key="2">
    <source>
        <dbReference type="ARBA" id="ARBA00022679"/>
    </source>
</evidence>
<dbReference type="InterPro" id="IPR020616">
    <property type="entry name" value="Thiolase_N"/>
</dbReference>
<feature type="region of interest" description="Disordered" evidence="5">
    <location>
        <begin position="221"/>
        <end position="254"/>
    </location>
</feature>
<dbReference type="InterPro" id="IPR002155">
    <property type="entry name" value="Thiolase"/>
</dbReference>
<dbReference type="Proteomes" id="UP000001037">
    <property type="component" value="Chromosome"/>
</dbReference>
<proteinExistence type="inferred from homology"/>
<protein>
    <submittedName>
        <fullName evidence="8">Acetyl-CoA acetyltransferase</fullName>
    </submittedName>
</protein>
<dbReference type="HOGENOM" id="CLU_031026_0_0_2"/>
<reference evidence="8 9" key="1">
    <citation type="journal article" date="2011" name="Stand. Genomic Sci.">
        <title>Complete genome sequence of the hyperthermophilic chemolithoautotroph Pyrolobus fumarii type strain (1A).</title>
        <authorList>
            <person name="Anderson I."/>
            <person name="Goker M."/>
            <person name="Nolan M."/>
            <person name="Lucas S."/>
            <person name="Hammon N."/>
            <person name="Deshpande S."/>
            <person name="Cheng J.F."/>
            <person name="Tapia R."/>
            <person name="Han C."/>
            <person name="Goodwin L."/>
            <person name="Pitluck S."/>
            <person name="Huntemann M."/>
            <person name="Liolios K."/>
            <person name="Ivanova N."/>
            <person name="Pagani I."/>
            <person name="Mavromatis K."/>
            <person name="Ovchinikova G."/>
            <person name="Pati A."/>
            <person name="Chen A."/>
            <person name="Palaniappan K."/>
            <person name="Land M."/>
            <person name="Hauser L."/>
            <person name="Brambilla E.M."/>
            <person name="Huber H."/>
            <person name="Yasawong M."/>
            <person name="Rohde M."/>
            <person name="Spring S."/>
            <person name="Abt B."/>
            <person name="Sikorski J."/>
            <person name="Wirth R."/>
            <person name="Detter J.C."/>
            <person name="Woyke T."/>
            <person name="Bristow J."/>
            <person name="Eisen J.A."/>
            <person name="Markowitz V."/>
            <person name="Hugenholtz P."/>
            <person name="Kyrpides N.C."/>
            <person name="Klenk H.P."/>
            <person name="Lapidus A."/>
        </authorList>
    </citation>
    <scope>NUCLEOTIDE SEQUENCE [LARGE SCALE GENOMIC DNA]</scope>
    <source>
        <strain evidence="9">DSM 11204 / 1A</strain>
    </source>
</reference>
<dbReference type="PROSITE" id="PS00099">
    <property type="entry name" value="THIOLASE_3"/>
    <property type="match status" value="1"/>
</dbReference>
<dbReference type="AlphaFoldDB" id="G0EGR6"/>
<evidence type="ECO:0000259" key="7">
    <source>
        <dbReference type="Pfam" id="PF02803"/>
    </source>
</evidence>
<dbReference type="FunCoup" id="G0EGR6">
    <property type="interactions" value="154"/>
</dbReference>
<organism evidence="8 9">
    <name type="scientific">Pyrolobus fumarii (strain DSM 11204 / 1A)</name>
    <dbReference type="NCBI Taxonomy" id="694429"/>
    <lineage>
        <taxon>Archaea</taxon>
        <taxon>Thermoproteota</taxon>
        <taxon>Thermoprotei</taxon>
        <taxon>Desulfurococcales</taxon>
        <taxon>Pyrodictiaceae</taxon>
        <taxon>Pyrolobus</taxon>
    </lineage>
</organism>
<dbReference type="Pfam" id="PF02803">
    <property type="entry name" value="Thiolase_C"/>
    <property type="match status" value="1"/>
</dbReference>
<dbReference type="PANTHER" id="PTHR18919:SF107">
    <property type="entry name" value="ACETYL-COA ACETYLTRANSFERASE, CYTOSOLIC"/>
    <property type="match status" value="1"/>
</dbReference>
<dbReference type="InterPro" id="IPR016039">
    <property type="entry name" value="Thiolase-like"/>
</dbReference>
<keyword evidence="4" id="KW-0012">Acyltransferase</keyword>
<dbReference type="CDD" id="cd00751">
    <property type="entry name" value="thiolase"/>
    <property type="match status" value="1"/>
</dbReference>
<evidence type="ECO:0000256" key="3">
    <source>
        <dbReference type="ARBA" id="ARBA00023229"/>
    </source>
</evidence>